<dbReference type="Gene3D" id="2.60.120.620">
    <property type="entry name" value="q2cbj1_9rhob like domain"/>
    <property type="match status" value="1"/>
</dbReference>
<dbReference type="AlphaFoldDB" id="A0A2N3Y1K7"/>
<dbReference type="GO" id="GO:0016706">
    <property type="term" value="F:2-oxoglutarate-dependent dioxygenase activity"/>
    <property type="evidence" value="ECO:0007669"/>
    <property type="project" value="UniProtKB-ARBA"/>
</dbReference>
<dbReference type="PANTHER" id="PTHR20883:SF46">
    <property type="entry name" value="PHYTANOYL-COA HYDROXYLASE"/>
    <property type="match status" value="1"/>
</dbReference>
<protein>
    <submittedName>
        <fullName evidence="1">Phytanoyl-CoA dioxygenase PhyH</fullName>
    </submittedName>
</protein>
<gene>
    <name evidence="1" type="ORF">A8926_4653</name>
</gene>
<dbReference type="PANTHER" id="PTHR20883">
    <property type="entry name" value="PHYTANOYL-COA DIOXYGENASE DOMAIN CONTAINING 1"/>
    <property type="match status" value="1"/>
</dbReference>
<comment type="caution">
    <text evidence="1">The sequence shown here is derived from an EMBL/GenBank/DDBJ whole genome shotgun (WGS) entry which is preliminary data.</text>
</comment>
<organism evidence="1 2">
    <name type="scientific">Saccharopolyspora spinosa</name>
    <dbReference type="NCBI Taxonomy" id="60894"/>
    <lineage>
        <taxon>Bacteria</taxon>
        <taxon>Bacillati</taxon>
        <taxon>Actinomycetota</taxon>
        <taxon>Actinomycetes</taxon>
        <taxon>Pseudonocardiales</taxon>
        <taxon>Pseudonocardiaceae</taxon>
        <taxon>Saccharopolyspora</taxon>
    </lineage>
</organism>
<name>A0A2N3Y1K7_SACSN</name>
<keyword evidence="1" id="KW-0560">Oxidoreductase</keyword>
<dbReference type="Proteomes" id="UP000233786">
    <property type="component" value="Unassembled WGS sequence"/>
</dbReference>
<dbReference type="OrthoDB" id="9814777at2"/>
<proteinExistence type="predicted"/>
<reference evidence="1" key="1">
    <citation type="submission" date="2017-12" db="EMBL/GenBank/DDBJ databases">
        <title>Sequencing the genomes of 1000 Actinobacteria strains.</title>
        <authorList>
            <person name="Klenk H.-P."/>
        </authorList>
    </citation>
    <scope>NUCLEOTIDE SEQUENCE [LARGE SCALE GENOMIC DNA]</scope>
    <source>
        <strain evidence="1">DSM 44228</strain>
    </source>
</reference>
<keyword evidence="1" id="KW-0223">Dioxygenase</keyword>
<dbReference type="EMBL" id="PJNB01000001">
    <property type="protein sequence ID" value="PKW16770.1"/>
    <property type="molecule type" value="Genomic_DNA"/>
</dbReference>
<dbReference type="InterPro" id="IPR008775">
    <property type="entry name" value="Phytyl_CoA_dOase-like"/>
</dbReference>
<accession>A0A2N3Y1K7</accession>
<dbReference type="GO" id="GO:0005506">
    <property type="term" value="F:iron ion binding"/>
    <property type="evidence" value="ECO:0007669"/>
    <property type="project" value="UniProtKB-ARBA"/>
</dbReference>
<evidence type="ECO:0000313" key="1">
    <source>
        <dbReference type="EMBL" id="PKW16770.1"/>
    </source>
</evidence>
<sequence>MSSKVTVERNQIRDRVVKQLDTPYDLDPARVTSFAENGWVHLPGLLNAEEAGEIYAGLKEFGDLEVGSDEKWLVTEEYQQVLRMQDGMAWEDQFFRNVAVSRRLSETALALMGLDEAKFILDMAFIKPAEKGKPTAFHQDWPYWPFDRQGALTIWIALVDLPAESGTLQFLSGSHRAGPLGQFNRVPGDDIRNAYPSLSDDFPVAAGKALKAGDATVHMDMTVHGSGPNETEHERAAYTARYLTPSARYTGSPHRHFDAMKMECGVEFGSVDAFPTVRRQG</sequence>
<dbReference type="RefSeq" id="WP_010313918.1">
    <property type="nucleotide sequence ID" value="NZ_CP061007.1"/>
</dbReference>
<evidence type="ECO:0000313" key="2">
    <source>
        <dbReference type="Proteomes" id="UP000233786"/>
    </source>
</evidence>
<dbReference type="SUPFAM" id="SSF51197">
    <property type="entry name" value="Clavaminate synthase-like"/>
    <property type="match status" value="1"/>
</dbReference>
<dbReference type="STRING" id="994479.GCA_000194155_06781"/>
<keyword evidence="2" id="KW-1185">Reference proteome</keyword>
<dbReference type="Pfam" id="PF05721">
    <property type="entry name" value="PhyH"/>
    <property type="match status" value="1"/>
</dbReference>